<dbReference type="Proteomes" id="UP000028702">
    <property type="component" value="Unassembled WGS sequence"/>
</dbReference>
<protein>
    <submittedName>
        <fullName evidence="4">Conserved protein</fullName>
    </submittedName>
</protein>
<dbReference type="eggNOG" id="ENOG502Z7KE">
    <property type="taxonomic scope" value="Bacteria"/>
</dbReference>
<proteinExistence type="predicted"/>
<dbReference type="InterPro" id="IPR025297">
    <property type="entry name" value="DUF4159"/>
</dbReference>
<keyword evidence="1" id="KW-0472">Membrane</keyword>
<keyword evidence="5" id="KW-1185">Reference proteome</keyword>
<dbReference type="Pfam" id="PF07584">
    <property type="entry name" value="BatA"/>
    <property type="match status" value="1"/>
</dbReference>
<sequence length="932" mass="100231">MLDLGLIGFAQPLVLAGLALLPVIWWLLRVTPPAPQRVAFPPLRLLFGLRQDEETASRIPLWLLMLRLALATLLILALAEPVWRPAGDTGRSRPLLLVLDDGWAAAHSWDKRITFARALIEGAGRADQLVALAATSPQVKAEPPVFTAADEALAKLKALSPLPLGPARLALAERLGKMEKPQEAIDIVWLANGLDHGEAAAFAGALEETAGGGTLKLVTNAASDVPLILTPPTQGEEGLEVTIRRLDVPDLRDGRVEARAEDGRLLAEAEWQLPRLATATKARLDLPLELRNEVHTISISGERSAASKVLIDERWKRRAAGLVSGNSFEADQPLLSDLYYLERALRPFADIRKASQGEAPEGERSQIETLLADPLSVLFLADIGTLSERDATLVRNWVKEGGTLVRFAGPHLAAQSDDLIPVSLRSGGRSLGGALSWTEPQHLAPFEDGSPFAGLDLPGDATVSRQVLAEPRDLAFAETWARLEDGTPLVTAAREGEGQLILFHITANTDWSNLPLSGLFVSMLQRILDLAQGVAAQGEGAEGGLLMPRQVMTGFGTFTSPPPYVTPIPFAEWTKTRPSAEHPPGFYGMQGAARALNLGNENLMLAPLPALTGLTRQEGFGDAAHQALRPLLLTLALILLIADGFAALYLTGHLNAQHRGPRGPRMAALLLAGLLSVPLAAGYMAPAKAADDAYALKATSETHLAYVETGDKDLDGLSHAALSGLTKRLRERTALEPGEPMGVDIDQDELAFFPFLYWPVAQDAHVLSDATAAKISSYMQNGGMILFDTRDQDRAISGLPNEANEALRQVLAKLDVPPLEPVPADHVLTKSFYLLQSFPGRWDGGQVWVEAANRGRAQTNDGVSAIIIGSNDFAGAWAEDPNGRPLLPVAPGGERQREYAYRFGVNLVMYALTGNYKADQVHVPALLERLGQ</sequence>
<dbReference type="Pfam" id="PF13709">
    <property type="entry name" value="DUF4159"/>
    <property type="match status" value="1"/>
</dbReference>
<dbReference type="CDD" id="cd03143">
    <property type="entry name" value="A4_beta-galactosidase_middle_domain"/>
    <property type="match status" value="1"/>
</dbReference>
<dbReference type="InterPro" id="IPR011933">
    <property type="entry name" value="Double_TM_dom"/>
</dbReference>
<feature type="transmembrane region" description="Helical" evidence="1">
    <location>
        <begin position="59"/>
        <end position="79"/>
    </location>
</feature>
<organism evidence="4 5">
    <name type="scientific">Tepidicaulis marinus</name>
    <dbReference type="NCBI Taxonomy" id="1333998"/>
    <lineage>
        <taxon>Bacteria</taxon>
        <taxon>Pseudomonadati</taxon>
        <taxon>Pseudomonadota</taxon>
        <taxon>Alphaproteobacteria</taxon>
        <taxon>Hyphomicrobiales</taxon>
        <taxon>Parvibaculaceae</taxon>
        <taxon>Tepidicaulis</taxon>
    </lineage>
</organism>
<keyword evidence="1" id="KW-1133">Transmembrane helix</keyword>
<evidence type="ECO:0000313" key="5">
    <source>
        <dbReference type="Proteomes" id="UP000028702"/>
    </source>
</evidence>
<dbReference type="Gene3D" id="3.40.50.880">
    <property type="match status" value="1"/>
</dbReference>
<dbReference type="PANTHER" id="PTHR37464:SF1">
    <property type="entry name" value="BLL2463 PROTEIN"/>
    <property type="match status" value="1"/>
</dbReference>
<feature type="transmembrane region" description="Helical" evidence="1">
    <location>
        <begin position="6"/>
        <end position="28"/>
    </location>
</feature>
<comment type="caution">
    <text evidence="4">The sequence shown here is derived from an EMBL/GenBank/DDBJ whole genome shotgun (WGS) entry which is preliminary data.</text>
</comment>
<evidence type="ECO:0000259" key="2">
    <source>
        <dbReference type="Pfam" id="PF07584"/>
    </source>
</evidence>
<dbReference type="STRING" id="1333998.M2A_2426"/>
<evidence type="ECO:0000313" key="4">
    <source>
        <dbReference type="EMBL" id="GAK45927.1"/>
    </source>
</evidence>
<dbReference type="EMBL" id="BBIO01000013">
    <property type="protein sequence ID" value="GAK45927.1"/>
    <property type="molecule type" value="Genomic_DNA"/>
</dbReference>
<evidence type="ECO:0000259" key="3">
    <source>
        <dbReference type="Pfam" id="PF13709"/>
    </source>
</evidence>
<evidence type="ECO:0000256" key="1">
    <source>
        <dbReference type="SAM" id="Phobius"/>
    </source>
</evidence>
<dbReference type="Gene3D" id="3.40.50.12140">
    <property type="entry name" value="Domain of unknown function DUF4159"/>
    <property type="match status" value="1"/>
</dbReference>
<dbReference type="NCBIfam" id="TIGR02226">
    <property type="entry name" value="two_anch"/>
    <property type="match status" value="1"/>
</dbReference>
<feature type="domain" description="DUF4159" evidence="3">
    <location>
        <begin position="703"/>
        <end position="912"/>
    </location>
</feature>
<feature type="domain" description="Aerotolerance regulator N-terminal" evidence="2">
    <location>
        <begin position="7"/>
        <end position="81"/>
    </location>
</feature>
<dbReference type="SUPFAM" id="SSF52317">
    <property type="entry name" value="Class I glutamine amidotransferase-like"/>
    <property type="match status" value="1"/>
</dbReference>
<name>A0A081BD09_9HYPH</name>
<dbReference type="InterPro" id="IPR029062">
    <property type="entry name" value="Class_I_gatase-like"/>
</dbReference>
<reference evidence="4 5" key="1">
    <citation type="submission" date="2014-07" db="EMBL/GenBank/DDBJ databases">
        <title>Tepidicaulis marinum gen. nov., sp. nov., a novel marine bacterium denitrifying nitrate to nitrous oxide strictly under microaerobic conditions.</title>
        <authorList>
            <person name="Takeuchi M."/>
            <person name="Yamagishi T."/>
            <person name="Kamagata Y."/>
            <person name="Oshima K."/>
            <person name="Hattori M."/>
            <person name="Katayama T."/>
            <person name="Hanada S."/>
            <person name="Tamaki H."/>
            <person name="Marumo K."/>
            <person name="Maeda H."/>
            <person name="Nedachi M."/>
            <person name="Iwasaki W."/>
            <person name="Suwa Y."/>
            <person name="Sakata S."/>
        </authorList>
    </citation>
    <scope>NUCLEOTIDE SEQUENCE [LARGE SCALE GENOMIC DNA]</scope>
    <source>
        <strain evidence="4 5">MA2</strain>
    </source>
</reference>
<feature type="transmembrane region" description="Helical" evidence="1">
    <location>
        <begin position="666"/>
        <end position="685"/>
    </location>
</feature>
<dbReference type="PANTHER" id="PTHR37464">
    <property type="entry name" value="BLL2463 PROTEIN"/>
    <property type="match status" value="1"/>
</dbReference>
<keyword evidence="1" id="KW-0812">Transmembrane</keyword>
<dbReference type="AlphaFoldDB" id="A0A081BD09"/>
<feature type="transmembrane region" description="Helical" evidence="1">
    <location>
        <begin position="631"/>
        <end position="654"/>
    </location>
</feature>
<gene>
    <name evidence="4" type="ORF">M2A_2426</name>
</gene>
<dbReference type="InterPro" id="IPR024163">
    <property type="entry name" value="Aerotolerance_reg_N"/>
</dbReference>
<accession>A0A081BD09</accession>
<dbReference type="RefSeq" id="WP_045447844.1">
    <property type="nucleotide sequence ID" value="NZ_BBIO01000013.1"/>
</dbReference>